<dbReference type="InterPro" id="IPR000425">
    <property type="entry name" value="MIP"/>
</dbReference>
<dbReference type="InterPro" id="IPR022357">
    <property type="entry name" value="MIP_CS"/>
</dbReference>
<dbReference type="InterPro" id="IPR034294">
    <property type="entry name" value="Aquaporin_transptr"/>
</dbReference>
<dbReference type="GO" id="GO:0005886">
    <property type="term" value="C:plasma membrane"/>
    <property type="evidence" value="ECO:0007669"/>
    <property type="project" value="UniProtKB-SubCell"/>
</dbReference>
<evidence type="ECO:0000256" key="2">
    <source>
        <dbReference type="ARBA" id="ARBA00006175"/>
    </source>
</evidence>
<accession>A0A1B2DG40</accession>
<evidence type="ECO:0000256" key="5">
    <source>
        <dbReference type="ARBA" id="ARBA00022692"/>
    </source>
</evidence>
<dbReference type="GO" id="GO:0015250">
    <property type="term" value="F:water channel activity"/>
    <property type="evidence" value="ECO:0007669"/>
    <property type="project" value="TreeGrafter"/>
</dbReference>
<comment type="subcellular location">
    <subcellularLocation>
        <location evidence="1">Cell membrane</location>
        <topology evidence="1">Multi-pass membrane protein</topology>
    </subcellularLocation>
</comment>
<feature type="transmembrane region" description="Helical" evidence="9">
    <location>
        <begin position="80"/>
        <end position="102"/>
    </location>
</feature>
<name>A0A1B2DG40_9BACL</name>
<feature type="transmembrane region" description="Helical" evidence="9">
    <location>
        <begin position="201"/>
        <end position="222"/>
    </location>
</feature>
<keyword evidence="7 9" id="KW-0472">Membrane</keyword>
<dbReference type="PROSITE" id="PS00221">
    <property type="entry name" value="MIP"/>
    <property type="match status" value="1"/>
</dbReference>
<evidence type="ECO:0000256" key="7">
    <source>
        <dbReference type="ARBA" id="ARBA00023136"/>
    </source>
</evidence>
<evidence type="ECO:0000256" key="4">
    <source>
        <dbReference type="ARBA" id="ARBA00022475"/>
    </source>
</evidence>
<evidence type="ECO:0000256" key="9">
    <source>
        <dbReference type="SAM" id="Phobius"/>
    </source>
</evidence>
<dbReference type="EMBL" id="CP016808">
    <property type="protein sequence ID" value="ANY66655.1"/>
    <property type="molecule type" value="Genomic_DNA"/>
</dbReference>
<dbReference type="PROSITE" id="PS51257">
    <property type="entry name" value="PROKAR_LIPOPROTEIN"/>
    <property type="match status" value="1"/>
</dbReference>
<comment type="similarity">
    <text evidence="2 8">Belongs to the MIP/aquaporin (TC 1.A.8) family.</text>
</comment>
<dbReference type="PANTHER" id="PTHR19139:SF199">
    <property type="entry name" value="MIP17260P"/>
    <property type="match status" value="1"/>
</dbReference>
<feature type="transmembrane region" description="Helical" evidence="9">
    <location>
        <begin position="36"/>
        <end position="59"/>
    </location>
</feature>
<keyword evidence="5 8" id="KW-0812">Transmembrane</keyword>
<sequence length="230" mass="23170">MNASFKKCAAEFIGTFVLVLFGCGSAATAGAELGYLGIALAFGLSIVAMAYVIGPISGCQINPAVSLAMLISRKLSGADFIGYVVSQIAGAIAGSAVLYAIIVSAGLPTTGLGQNGFGAGYGIGISALMAFIVEIILTFVFIYTILGVTSTEGNGNVTGLVIGLTLAFVHILGIALTGTSVNPARSLGPALLLGGQALSQVWVFLIAPLAGSVLAVAAYKWLNSYKAKQA</sequence>
<feature type="transmembrane region" description="Helical" evidence="9">
    <location>
        <begin position="158"/>
        <end position="181"/>
    </location>
</feature>
<evidence type="ECO:0000256" key="3">
    <source>
        <dbReference type="ARBA" id="ARBA00022448"/>
    </source>
</evidence>
<proteinExistence type="inferred from homology"/>
<evidence type="ECO:0000313" key="10">
    <source>
        <dbReference type="EMBL" id="ANY66655.1"/>
    </source>
</evidence>
<protein>
    <submittedName>
        <fullName evidence="10">Aquaporin</fullName>
    </submittedName>
</protein>
<keyword evidence="3 8" id="KW-0813">Transport</keyword>
<dbReference type="AlphaFoldDB" id="A0A1B2DG40"/>
<evidence type="ECO:0000256" key="8">
    <source>
        <dbReference type="RuleBase" id="RU000477"/>
    </source>
</evidence>
<keyword evidence="4" id="KW-1003">Cell membrane</keyword>
<feature type="transmembrane region" description="Helical" evidence="9">
    <location>
        <begin position="122"/>
        <end position="146"/>
    </location>
</feature>
<gene>
    <name evidence="10" type="ORF">BBD42_09425</name>
</gene>
<dbReference type="SUPFAM" id="SSF81338">
    <property type="entry name" value="Aquaporin-like"/>
    <property type="match status" value="1"/>
</dbReference>
<dbReference type="PANTHER" id="PTHR19139">
    <property type="entry name" value="AQUAPORIN TRANSPORTER"/>
    <property type="match status" value="1"/>
</dbReference>
<dbReference type="Gene3D" id="1.20.1080.10">
    <property type="entry name" value="Glycerol uptake facilitator protein"/>
    <property type="match status" value="1"/>
</dbReference>
<dbReference type="PRINTS" id="PR00783">
    <property type="entry name" value="MINTRINSICP"/>
</dbReference>
<keyword evidence="6 9" id="KW-1133">Transmembrane helix</keyword>
<organism evidence="10">
    <name type="scientific">Paenibacillus sp. BIHB 4019</name>
    <dbReference type="NCBI Taxonomy" id="1870819"/>
    <lineage>
        <taxon>Bacteria</taxon>
        <taxon>Bacillati</taxon>
        <taxon>Bacillota</taxon>
        <taxon>Bacilli</taxon>
        <taxon>Bacillales</taxon>
        <taxon>Paenibacillaceae</taxon>
        <taxon>Paenibacillus</taxon>
    </lineage>
</organism>
<dbReference type="RefSeq" id="WP_099517938.1">
    <property type="nucleotide sequence ID" value="NZ_CP016808.1"/>
</dbReference>
<reference evidence="10" key="1">
    <citation type="submission" date="2016-08" db="EMBL/GenBank/DDBJ databases">
        <title>Complete Genome Seqeunce of Paenibacillus sp. BIHB 4019 from tea rhizoplane.</title>
        <authorList>
            <person name="Thakur R."/>
            <person name="Swarnkar M.K."/>
            <person name="Gulati A."/>
        </authorList>
    </citation>
    <scope>NUCLEOTIDE SEQUENCE [LARGE SCALE GENOMIC DNA]</scope>
    <source>
        <strain evidence="10">BIHB4019</strain>
    </source>
</reference>
<dbReference type="Pfam" id="PF00230">
    <property type="entry name" value="MIP"/>
    <property type="match status" value="1"/>
</dbReference>
<evidence type="ECO:0000256" key="1">
    <source>
        <dbReference type="ARBA" id="ARBA00004651"/>
    </source>
</evidence>
<evidence type="ECO:0000256" key="6">
    <source>
        <dbReference type="ARBA" id="ARBA00022989"/>
    </source>
</evidence>
<dbReference type="InterPro" id="IPR023271">
    <property type="entry name" value="Aquaporin-like"/>
</dbReference>